<geneLocation type="plasmid" evidence="5 6">
    <name>unnamed2</name>
</geneLocation>
<dbReference type="Gene3D" id="3.90.550.10">
    <property type="entry name" value="Spore Coat Polysaccharide Biosynthesis Protein SpsA, Chain A"/>
    <property type="match status" value="1"/>
</dbReference>
<reference evidence="5 6" key="1">
    <citation type="submission" date="2019-07" db="EMBL/GenBank/DDBJ databases">
        <title>Litoreibacter alkalisoli sp. nov., isolated from saline-alkaline soil.</title>
        <authorList>
            <person name="Wang S."/>
            <person name="Xu L."/>
            <person name="Xing Y.-T."/>
            <person name="Sun J.-Q."/>
        </authorList>
    </citation>
    <scope>NUCLEOTIDE SEQUENCE [LARGE SCALE GENOMIC DNA]</scope>
    <source>
        <strain evidence="5 6">LN3S51</strain>
        <plasmid evidence="5 6">unnamed2</plasmid>
    </source>
</reference>
<dbReference type="Pfam" id="PF00535">
    <property type="entry name" value="Glycos_transf_2"/>
    <property type="match status" value="1"/>
</dbReference>
<dbReference type="AlphaFoldDB" id="A0A5B8IBU7"/>
<organism evidence="5 6">
    <name type="scientific">Qingshengfaniella alkalisoli</name>
    <dbReference type="NCBI Taxonomy" id="2599296"/>
    <lineage>
        <taxon>Bacteria</taxon>
        <taxon>Pseudomonadati</taxon>
        <taxon>Pseudomonadota</taxon>
        <taxon>Alphaproteobacteria</taxon>
        <taxon>Rhodobacterales</taxon>
        <taxon>Paracoccaceae</taxon>
        <taxon>Qingshengfaniella</taxon>
    </lineage>
</organism>
<evidence type="ECO:0000313" key="5">
    <source>
        <dbReference type="EMBL" id="QDY70956.1"/>
    </source>
</evidence>
<keyword evidence="6" id="KW-1185">Reference proteome</keyword>
<dbReference type="KEGG" id="lit:FPZ52_14775"/>
<evidence type="ECO:0000259" key="4">
    <source>
        <dbReference type="Pfam" id="PF00535"/>
    </source>
</evidence>
<dbReference type="CDD" id="cd04186">
    <property type="entry name" value="GT_2_like_c"/>
    <property type="match status" value="1"/>
</dbReference>
<feature type="domain" description="Glycosyltransferase 2-like" evidence="4">
    <location>
        <begin position="8"/>
        <end position="59"/>
    </location>
</feature>
<dbReference type="PANTHER" id="PTHR43179">
    <property type="entry name" value="RHAMNOSYLTRANSFERASE WBBL"/>
    <property type="match status" value="1"/>
</dbReference>
<dbReference type="SUPFAM" id="SSF53448">
    <property type="entry name" value="Nucleotide-diphospho-sugar transferases"/>
    <property type="match status" value="1"/>
</dbReference>
<dbReference type="EMBL" id="CP042263">
    <property type="protein sequence ID" value="QDY70956.1"/>
    <property type="molecule type" value="Genomic_DNA"/>
</dbReference>
<sequence>MSAAELGVIVVTYNSGREVLDCLESLLSASRAVGVPLRIVVVDNASSDETVTGIFDWAQGQSDYLPPDSLPFSITAVPKPLSVIEAMPDVAQSREGHVHLVKSTTNIGFAGGVNLGLKYLAGFSDIRHFWVLNPDSVVPPASLQALHDELGDNPSYGLMGGRVCYMDTPDRIQIDGGTVNFHTGVTGNLNLGRAASETPVPDAAELDFIMGASMVASRDFYERVGPMCEDYFLYYEEVDWAMRRGDLPLRYCDGLVVYHHAGSSIGSPGWGRSASPFSLYFKHRGRIRFLRRFRPASLVIGFAYSLAYAARLFLRDRSLSEAWAVLAGSFGLRPPRQIRDRLTWPVWKRRDQAGRRDTSGSQGE</sequence>
<keyword evidence="5" id="KW-0614">Plasmid</keyword>
<evidence type="ECO:0000256" key="1">
    <source>
        <dbReference type="ARBA" id="ARBA00006739"/>
    </source>
</evidence>
<dbReference type="OrthoDB" id="9771846at2"/>
<dbReference type="InterPro" id="IPR029044">
    <property type="entry name" value="Nucleotide-diphossugar_trans"/>
</dbReference>
<dbReference type="PANTHER" id="PTHR43179:SF12">
    <property type="entry name" value="GALACTOFURANOSYLTRANSFERASE GLFT2"/>
    <property type="match status" value="1"/>
</dbReference>
<keyword evidence="3 5" id="KW-0808">Transferase</keyword>
<dbReference type="RefSeq" id="WP_146366372.1">
    <property type="nucleotide sequence ID" value="NZ_CP042263.1"/>
</dbReference>
<dbReference type="Proteomes" id="UP000318483">
    <property type="component" value="Plasmid unnamed2"/>
</dbReference>
<accession>A0A5B8IBU7</accession>
<proteinExistence type="inferred from homology"/>
<evidence type="ECO:0000256" key="2">
    <source>
        <dbReference type="ARBA" id="ARBA00022676"/>
    </source>
</evidence>
<gene>
    <name evidence="5" type="ORF">FPZ52_14775</name>
</gene>
<evidence type="ECO:0000256" key="3">
    <source>
        <dbReference type="ARBA" id="ARBA00022679"/>
    </source>
</evidence>
<dbReference type="InterPro" id="IPR001173">
    <property type="entry name" value="Glyco_trans_2-like"/>
</dbReference>
<protein>
    <submittedName>
        <fullName evidence="5">Glycosyltransferase family 2 protein</fullName>
    </submittedName>
</protein>
<evidence type="ECO:0000313" key="6">
    <source>
        <dbReference type="Proteomes" id="UP000318483"/>
    </source>
</evidence>
<comment type="similarity">
    <text evidence="1">Belongs to the glycosyltransferase 2 family.</text>
</comment>
<keyword evidence="2" id="KW-0328">Glycosyltransferase</keyword>
<dbReference type="GO" id="GO:0016757">
    <property type="term" value="F:glycosyltransferase activity"/>
    <property type="evidence" value="ECO:0007669"/>
    <property type="project" value="UniProtKB-KW"/>
</dbReference>
<name>A0A5B8IBU7_9RHOB</name>